<protein>
    <submittedName>
        <fullName evidence="1">Uncharacterized protein</fullName>
    </submittedName>
</protein>
<keyword evidence="2" id="KW-1185">Reference proteome</keyword>
<dbReference type="EMBL" id="DUZY01000001">
    <property type="protein sequence ID" value="DAD19165.1"/>
    <property type="molecule type" value="Genomic_DNA"/>
</dbReference>
<sequence>MSRDLHLPSRTEVQIGTHAEGMITSVVELLFPTALSLS</sequence>
<name>A0A822XK28_NELNU</name>
<dbReference type="Proteomes" id="UP000607653">
    <property type="component" value="Unassembled WGS sequence"/>
</dbReference>
<evidence type="ECO:0000313" key="2">
    <source>
        <dbReference type="Proteomes" id="UP000607653"/>
    </source>
</evidence>
<comment type="caution">
    <text evidence="1">The sequence shown here is derived from an EMBL/GenBank/DDBJ whole genome shotgun (WGS) entry which is preliminary data.</text>
</comment>
<evidence type="ECO:0000313" key="1">
    <source>
        <dbReference type="EMBL" id="DAD19165.1"/>
    </source>
</evidence>
<dbReference type="AlphaFoldDB" id="A0A822XK28"/>
<reference evidence="1 2" key="1">
    <citation type="journal article" date="2020" name="Mol. Biol. Evol.">
        <title>Distinct Expression and Methylation Patterns for Genes with Different Fates following a Single Whole-Genome Duplication in Flowering Plants.</title>
        <authorList>
            <person name="Shi T."/>
            <person name="Rahmani R.S."/>
            <person name="Gugger P.F."/>
            <person name="Wang M."/>
            <person name="Li H."/>
            <person name="Zhang Y."/>
            <person name="Li Z."/>
            <person name="Wang Q."/>
            <person name="Van de Peer Y."/>
            <person name="Marchal K."/>
            <person name="Chen J."/>
        </authorList>
    </citation>
    <scope>NUCLEOTIDE SEQUENCE [LARGE SCALE GENOMIC DNA]</scope>
    <source>
        <tissue evidence="1">Leaf</tissue>
    </source>
</reference>
<organism evidence="1 2">
    <name type="scientific">Nelumbo nucifera</name>
    <name type="common">Sacred lotus</name>
    <dbReference type="NCBI Taxonomy" id="4432"/>
    <lineage>
        <taxon>Eukaryota</taxon>
        <taxon>Viridiplantae</taxon>
        <taxon>Streptophyta</taxon>
        <taxon>Embryophyta</taxon>
        <taxon>Tracheophyta</taxon>
        <taxon>Spermatophyta</taxon>
        <taxon>Magnoliopsida</taxon>
        <taxon>Proteales</taxon>
        <taxon>Nelumbonaceae</taxon>
        <taxon>Nelumbo</taxon>
    </lineage>
</organism>
<proteinExistence type="predicted"/>
<gene>
    <name evidence="1" type="ORF">HUJ06_020628</name>
</gene>
<accession>A0A822XK28</accession>